<feature type="region of interest" description="Disordered" evidence="1">
    <location>
        <begin position="56"/>
        <end position="93"/>
    </location>
</feature>
<evidence type="ECO:0000313" key="3">
    <source>
        <dbReference type="EMBL" id="KAK1741742.1"/>
    </source>
</evidence>
<protein>
    <recommendedName>
        <fullName evidence="2">BHLH domain-containing protein</fullName>
    </recommendedName>
</protein>
<dbReference type="InterPro" id="IPR036638">
    <property type="entry name" value="HLH_DNA-bd_sf"/>
</dbReference>
<dbReference type="AlphaFoldDB" id="A0AAD8YA44"/>
<evidence type="ECO:0000256" key="1">
    <source>
        <dbReference type="SAM" id="MobiDB-lite"/>
    </source>
</evidence>
<feature type="compositionally biased region" description="Basic and acidic residues" evidence="1">
    <location>
        <begin position="80"/>
        <end position="93"/>
    </location>
</feature>
<accession>A0AAD8YA44</accession>
<dbReference type="Pfam" id="PF13188">
    <property type="entry name" value="PAS_8"/>
    <property type="match status" value="1"/>
</dbReference>
<dbReference type="GO" id="GO:0046983">
    <property type="term" value="F:protein dimerization activity"/>
    <property type="evidence" value="ECO:0007669"/>
    <property type="project" value="InterPro"/>
</dbReference>
<dbReference type="Proteomes" id="UP001224775">
    <property type="component" value="Unassembled WGS sequence"/>
</dbReference>
<dbReference type="InterPro" id="IPR011598">
    <property type="entry name" value="bHLH_dom"/>
</dbReference>
<dbReference type="SUPFAM" id="SSF47459">
    <property type="entry name" value="HLH, helix-loop-helix DNA-binding domain"/>
    <property type="match status" value="1"/>
</dbReference>
<comment type="caution">
    <text evidence="3">The sequence shown here is derived from an EMBL/GenBank/DDBJ whole genome shotgun (WGS) entry which is preliminary data.</text>
</comment>
<proteinExistence type="predicted"/>
<dbReference type="SMART" id="SM00091">
    <property type="entry name" value="PAS"/>
    <property type="match status" value="1"/>
</dbReference>
<organism evidence="3 4">
    <name type="scientific">Skeletonema marinoi</name>
    <dbReference type="NCBI Taxonomy" id="267567"/>
    <lineage>
        <taxon>Eukaryota</taxon>
        <taxon>Sar</taxon>
        <taxon>Stramenopiles</taxon>
        <taxon>Ochrophyta</taxon>
        <taxon>Bacillariophyta</taxon>
        <taxon>Coscinodiscophyceae</taxon>
        <taxon>Thalassiosirophycidae</taxon>
        <taxon>Thalassiosirales</taxon>
        <taxon>Skeletonemataceae</taxon>
        <taxon>Skeletonema</taxon>
        <taxon>Skeletonema marinoi-dohrnii complex</taxon>
    </lineage>
</organism>
<dbReference type="PROSITE" id="PS50888">
    <property type="entry name" value="BHLH"/>
    <property type="match status" value="1"/>
</dbReference>
<dbReference type="Gene3D" id="3.30.450.20">
    <property type="entry name" value="PAS domain"/>
    <property type="match status" value="1"/>
</dbReference>
<dbReference type="NCBIfam" id="TIGR00229">
    <property type="entry name" value="sensory_box"/>
    <property type="match status" value="1"/>
</dbReference>
<feature type="domain" description="BHLH" evidence="2">
    <location>
        <begin position="83"/>
        <end position="136"/>
    </location>
</feature>
<keyword evidence="4" id="KW-1185">Reference proteome</keyword>
<gene>
    <name evidence="3" type="ORF">QTG54_007315</name>
</gene>
<feature type="region of interest" description="Disordered" evidence="1">
    <location>
        <begin position="341"/>
        <end position="385"/>
    </location>
</feature>
<dbReference type="Gene3D" id="4.10.280.10">
    <property type="entry name" value="Helix-loop-helix DNA-binding domain"/>
    <property type="match status" value="1"/>
</dbReference>
<dbReference type="CDD" id="cd00130">
    <property type="entry name" value="PAS"/>
    <property type="match status" value="1"/>
</dbReference>
<dbReference type="SUPFAM" id="SSF55785">
    <property type="entry name" value="PYP-like sensor domain (PAS domain)"/>
    <property type="match status" value="1"/>
</dbReference>
<dbReference type="InterPro" id="IPR000014">
    <property type="entry name" value="PAS"/>
</dbReference>
<dbReference type="EMBL" id="JATAAI010000012">
    <property type="protein sequence ID" value="KAK1741742.1"/>
    <property type="molecule type" value="Genomic_DNA"/>
</dbReference>
<dbReference type="SMART" id="SM00353">
    <property type="entry name" value="HLH"/>
    <property type="match status" value="1"/>
</dbReference>
<evidence type="ECO:0000313" key="4">
    <source>
        <dbReference type="Proteomes" id="UP001224775"/>
    </source>
</evidence>
<sequence>MSFNGIKFELDGSEASVNDTGNVHRLGSSSNFDAAEAAVAKLGGIMDDQSACANPSLKRKSFDDGDGSLHAAGSKKKKPLTNERREERNMREKERSLKITHQIHELRNLLSSGGIIVPKGTKSTILSEAANYIRLLQQQHNRSELEKQQLVQEVQRIGGGAIGQQASVAIRHVAAQNGIDSALGLGPVPNSVASAPQSMQDSLGDRDFRIVFNSCSVGMAIATMGGSFIDCNAAFTQLSSYTKQELKAMTIFNITSRDDLQGAFDMMSKLITPPTSGFDGDGNSVQDEKTPAPVVLKSAIRHRSDLGLSVSLIRGEDGVARYFNITLVKLPSSLGVGAAKPVPATADMPEQTQSNLQQATEPELQTSGADKQSFQRMNMPQYTAG</sequence>
<dbReference type="InterPro" id="IPR035965">
    <property type="entry name" value="PAS-like_dom_sf"/>
</dbReference>
<name>A0AAD8YA44_9STRA</name>
<feature type="compositionally biased region" description="Polar residues" evidence="1">
    <location>
        <begin position="350"/>
        <end position="385"/>
    </location>
</feature>
<evidence type="ECO:0000259" key="2">
    <source>
        <dbReference type="PROSITE" id="PS50888"/>
    </source>
</evidence>
<dbReference type="Pfam" id="PF00010">
    <property type="entry name" value="HLH"/>
    <property type="match status" value="1"/>
</dbReference>
<reference evidence="3" key="1">
    <citation type="submission" date="2023-06" db="EMBL/GenBank/DDBJ databases">
        <title>Survivors Of The Sea: Transcriptome response of Skeletonema marinoi to long-term dormancy.</title>
        <authorList>
            <person name="Pinder M.I.M."/>
            <person name="Kourtchenko O."/>
            <person name="Robertson E.K."/>
            <person name="Larsson T."/>
            <person name="Maumus F."/>
            <person name="Osuna-Cruz C.M."/>
            <person name="Vancaester E."/>
            <person name="Stenow R."/>
            <person name="Vandepoele K."/>
            <person name="Ploug H."/>
            <person name="Bruchert V."/>
            <person name="Godhe A."/>
            <person name="Topel M."/>
        </authorList>
    </citation>
    <scope>NUCLEOTIDE SEQUENCE</scope>
    <source>
        <strain evidence="3">R05AC</strain>
    </source>
</reference>